<name>A0A2T2X4P1_9FIRM</name>
<dbReference type="InterPro" id="IPR036388">
    <property type="entry name" value="WH-like_DNA-bd_sf"/>
</dbReference>
<protein>
    <submittedName>
        <fullName evidence="5">Transcriptional regulator</fullName>
    </submittedName>
</protein>
<proteinExistence type="predicted"/>
<organism evidence="5 6">
    <name type="scientific">Sulfobacillus benefaciens</name>
    <dbReference type="NCBI Taxonomy" id="453960"/>
    <lineage>
        <taxon>Bacteria</taxon>
        <taxon>Bacillati</taxon>
        <taxon>Bacillota</taxon>
        <taxon>Clostridia</taxon>
        <taxon>Eubacteriales</taxon>
        <taxon>Clostridiales Family XVII. Incertae Sedis</taxon>
        <taxon>Sulfobacillus</taxon>
    </lineage>
</organism>
<evidence type="ECO:0000256" key="1">
    <source>
        <dbReference type="ARBA" id="ARBA00023015"/>
    </source>
</evidence>
<accession>A0A2T2X4P1</accession>
<dbReference type="Gene3D" id="1.10.10.10">
    <property type="entry name" value="Winged helix-like DNA-binding domain superfamily/Winged helix DNA-binding domain"/>
    <property type="match status" value="1"/>
</dbReference>
<evidence type="ECO:0000256" key="2">
    <source>
        <dbReference type="ARBA" id="ARBA00023125"/>
    </source>
</evidence>
<keyword evidence="3" id="KW-0804">Transcription</keyword>
<evidence type="ECO:0000313" key="5">
    <source>
        <dbReference type="EMBL" id="PSR29408.1"/>
    </source>
</evidence>
<evidence type="ECO:0000259" key="4">
    <source>
        <dbReference type="PROSITE" id="PS51118"/>
    </source>
</evidence>
<comment type="caution">
    <text evidence="5">The sequence shown here is derived from an EMBL/GenBank/DDBJ whole genome shotgun (WGS) entry which is preliminary data.</text>
</comment>
<dbReference type="AlphaFoldDB" id="A0A2T2X4P1"/>
<dbReference type="Proteomes" id="UP000242699">
    <property type="component" value="Unassembled WGS sequence"/>
</dbReference>
<feature type="domain" description="HTH hxlR-type" evidence="4">
    <location>
        <begin position="10"/>
        <end position="106"/>
    </location>
</feature>
<dbReference type="PROSITE" id="PS51118">
    <property type="entry name" value="HTH_HXLR"/>
    <property type="match status" value="1"/>
</dbReference>
<dbReference type="InterPro" id="IPR036390">
    <property type="entry name" value="WH_DNA-bd_sf"/>
</dbReference>
<dbReference type="GO" id="GO:0003677">
    <property type="term" value="F:DNA binding"/>
    <property type="evidence" value="ECO:0007669"/>
    <property type="project" value="UniProtKB-KW"/>
</dbReference>
<reference evidence="5 6" key="1">
    <citation type="journal article" date="2014" name="BMC Genomics">
        <title>Comparison of environmental and isolate Sulfobacillus genomes reveals diverse carbon, sulfur, nitrogen, and hydrogen metabolisms.</title>
        <authorList>
            <person name="Justice N.B."/>
            <person name="Norman A."/>
            <person name="Brown C.T."/>
            <person name="Singh A."/>
            <person name="Thomas B.C."/>
            <person name="Banfield J.F."/>
        </authorList>
    </citation>
    <scope>NUCLEOTIDE SEQUENCE [LARGE SCALE GENOMIC DNA]</scope>
    <source>
        <strain evidence="5">AMDSBA1</strain>
    </source>
</reference>
<keyword evidence="1" id="KW-0805">Transcription regulation</keyword>
<dbReference type="InterPro" id="IPR002577">
    <property type="entry name" value="HTH_HxlR"/>
</dbReference>
<evidence type="ECO:0000256" key="3">
    <source>
        <dbReference type="ARBA" id="ARBA00023163"/>
    </source>
</evidence>
<dbReference type="SUPFAM" id="SSF46785">
    <property type="entry name" value="Winged helix' DNA-binding domain"/>
    <property type="match status" value="1"/>
</dbReference>
<dbReference type="PANTHER" id="PTHR33204">
    <property type="entry name" value="TRANSCRIPTIONAL REGULATOR, MARR FAMILY"/>
    <property type="match status" value="1"/>
</dbReference>
<dbReference type="Pfam" id="PF01638">
    <property type="entry name" value="HxlR"/>
    <property type="match status" value="1"/>
</dbReference>
<dbReference type="PANTHER" id="PTHR33204:SF18">
    <property type="entry name" value="TRANSCRIPTIONAL REGULATORY PROTEIN"/>
    <property type="match status" value="1"/>
</dbReference>
<sequence>MTEDLSSIVCPIQRAATLVGDVNVIVILRELQDGPKRFGHFIEVGLNPRSLSKRLQRLVDEGILTRTAYAESPPRVEYALTTKGRALTPVLRALQEFGETWLPRTPWDRQAFEEEARKP</sequence>
<keyword evidence="2" id="KW-0238">DNA-binding</keyword>
<gene>
    <name evidence="5" type="ORF">C7B43_08700</name>
</gene>
<evidence type="ECO:0000313" key="6">
    <source>
        <dbReference type="Proteomes" id="UP000242699"/>
    </source>
</evidence>
<dbReference type="EMBL" id="PXYT01000016">
    <property type="protein sequence ID" value="PSR29408.1"/>
    <property type="molecule type" value="Genomic_DNA"/>
</dbReference>